<proteinExistence type="predicted"/>
<feature type="transmembrane region" description="Helical" evidence="2">
    <location>
        <begin position="218"/>
        <end position="236"/>
    </location>
</feature>
<feature type="transmembrane region" description="Helical" evidence="2">
    <location>
        <begin position="287"/>
        <end position="307"/>
    </location>
</feature>
<keyword evidence="2" id="KW-0812">Transmembrane</keyword>
<accession>K9EFK6</accession>
<dbReference type="InterPro" id="IPR012507">
    <property type="entry name" value="YibE_F"/>
</dbReference>
<dbReference type="eggNOG" id="COG5438">
    <property type="taxonomic scope" value="Bacteria"/>
</dbReference>
<dbReference type="PANTHER" id="PTHR41771:SF1">
    <property type="entry name" value="MEMBRANE PROTEIN"/>
    <property type="match status" value="1"/>
</dbReference>
<feature type="region of interest" description="Disordered" evidence="1">
    <location>
        <begin position="90"/>
        <end position="123"/>
    </location>
</feature>
<reference evidence="3 4" key="1">
    <citation type="submission" date="2012-09" db="EMBL/GenBank/DDBJ databases">
        <title>The Genome Sequence of Actinobaculum massiliae ACS-171-V-COL2.</title>
        <authorList>
            <consortium name="The Broad Institute Genome Sequencing Platform"/>
            <person name="Earl A."/>
            <person name="Ward D."/>
            <person name="Feldgarden M."/>
            <person name="Gevers D."/>
            <person name="Saerens B."/>
            <person name="Vaneechoutte M."/>
            <person name="Walker B."/>
            <person name="Young S.K."/>
            <person name="Zeng Q."/>
            <person name="Gargeya S."/>
            <person name="Fitzgerald M."/>
            <person name="Haas B."/>
            <person name="Abouelleil A."/>
            <person name="Alvarado L."/>
            <person name="Arachchi H.M."/>
            <person name="Berlin A."/>
            <person name="Chapman S.B."/>
            <person name="Goldberg J."/>
            <person name="Griggs A."/>
            <person name="Gujja S."/>
            <person name="Hansen M."/>
            <person name="Howarth C."/>
            <person name="Imamovic A."/>
            <person name="Larimer J."/>
            <person name="McCowen C."/>
            <person name="Montmayeur A."/>
            <person name="Murphy C."/>
            <person name="Neiman D."/>
            <person name="Pearson M."/>
            <person name="Priest M."/>
            <person name="Roberts A."/>
            <person name="Saif S."/>
            <person name="Shea T."/>
            <person name="Sisk P."/>
            <person name="Sykes S."/>
            <person name="Wortman J."/>
            <person name="Nusbaum C."/>
            <person name="Birren B."/>
        </authorList>
    </citation>
    <scope>NUCLEOTIDE SEQUENCE [LARGE SCALE GENOMIC DNA]</scope>
    <source>
        <strain evidence="4">ACS-171-V-Col2</strain>
    </source>
</reference>
<dbReference type="AlphaFoldDB" id="K9EFK6"/>
<feature type="transmembrane region" description="Helical" evidence="2">
    <location>
        <begin position="170"/>
        <end position="187"/>
    </location>
</feature>
<sequence>MHKHASGQRLPAQSRRRIAGALAAIVIPLAVLTVIALVVFWPRGGSPVGSIPLNDAKSQLVTGRIASVGETDALGQTDVTMMVEVPAGATDSRSARAGGGAENGETASRGETANSGAGRGAREAKVPLHVPAEIVASGLSAGDTVKARFTPEMLDSGVGYVFVDFERGPAMLWLAGLYVLAILAVAGRKGFMSLLGLATSLVVVGSFMIPALAAGQPAFPVVLAGGGAMMFLSIYLAHGVSIRTTTAVLGTAFGLVITSAIAAWAVGAQNLTGATGDEGAQLSWSLGGLNMSSLLLCGMVLAGLGALNDVTITQVSTIWELHGESPTTPRRRLFSRGMAIGRDHIASTVYTLAFAYVGSALPLLILASLYDRPFLDLLQVEQIAEEITRTLAASIGLILAIPATTLIAALLAPVAPASYSVAASSGRTSPSPSASGSAPLSGSDSPSETS</sequence>
<keyword evidence="2" id="KW-1133">Transmembrane helix</keyword>
<protein>
    <recommendedName>
        <fullName evidence="5">YibE/F-like protein</fullName>
    </recommendedName>
</protein>
<comment type="caution">
    <text evidence="3">The sequence shown here is derived from an EMBL/GenBank/DDBJ whole genome shotgun (WGS) entry which is preliminary data.</text>
</comment>
<feature type="region of interest" description="Disordered" evidence="1">
    <location>
        <begin position="422"/>
        <end position="450"/>
    </location>
</feature>
<evidence type="ECO:0000313" key="3">
    <source>
        <dbReference type="EMBL" id="EKU96034.1"/>
    </source>
</evidence>
<keyword evidence="4" id="KW-1185">Reference proteome</keyword>
<evidence type="ECO:0000256" key="2">
    <source>
        <dbReference type="SAM" id="Phobius"/>
    </source>
</evidence>
<feature type="transmembrane region" description="Helical" evidence="2">
    <location>
        <begin position="194"/>
        <end position="212"/>
    </location>
</feature>
<dbReference type="RefSeq" id="WP_007000340.1">
    <property type="nucleotide sequence ID" value="NZ_JH992955.1"/>
</dbReference>
<dbReference type="Proteomes" id="UP000009888">
    <property type="component" value="Unassembled WGS sequence"/>
</dbReference>
<evidence type="ECO:0008006" key="5">
    <source>
        <dbReference type="Google" id="ProtNLM"/>
    </source>
</evidence>
<dbReference type="STRING" id="202789.GCA_001457435_00195"/>
<feature type="transmembrane region" description="Helical" evidence="2">
    <location>
        <begin position="345"/>
        <end position="370"/>
    </location>
</feature>
<feature type="compositionally biased region" description="Polar residues" evidence="1">
    <location>
        <begin position="105"/>
        <end position="115"/>
    </location>
</feature>
<evidence type="ECO:0000256" key="1">
    <source>
        <dbReference type="SAM" id="MobiDB-lite"/>
    </source>
</evidence>
<dbReference type="PANTHER" id="PTHR41771">
    <property type="entry name" value="MEMBRANE PROTEIN-RELATED"/>
    <property type="match status" value="1"/>
</dbReference>
<dbReference type="PATRIC" id="fig|883066.3.peg.124"/>
<organism evidence="3 4">
    <name type="scientific">Actinobaculum massiliense ACS-171-V-Col2</name>
    <dbReference type="NCBI Taxonomy" id="883066"/>
    <lineage>
        <taxon>Bacteria</taxon>
        <taxon>Bacillati</taxon>
        <taxon>Actinomycetota</taxon>
        <taxon>Actinomycetes</taxon>
        <taxon>Actinomycetales</taxon>
        <taxon>Actinomycetaceae</taxon>
        <taxon>Actinobaculum</taxon>
    </lineage>
</organism>
<dbReference type="EMBL" id="AGWL01000001">
    <property type="protein sequence ID" value="EKU96034.1"/>
    <property type="molecule type" value="Genomic_DNA"/>
</dbReference>
<gene>
    <name evidence="3" type="ORF">HMPREF9233_00122</name>
</gene>
<keyword evidence="2" id="KW-0472">Membrane</keyword>
<dbReference type="HOGENOM" id="CLU_028166_3_1_11"/>
<feature type="transmembrane region" description="Helical" evidence="2">
    <location>
        <begin position="390"/>
        <end position="412"/>
    </location>
</feature>
<feature type="transmembrane region" description="Helical" evidence="2">
    <location>
        <begin position="248"/>
        <end position="267"/>
    </location>
</feature>
<feature type="transmembrane region" description="Helical" evidence="2">
    <location>
        <begin position="21"/>
        <end position="41"/>
    </location>
</feature>
<evidence type="ECO:0000313" key="4">
    <source>
        <dbReference type="Proteomes" id="UP000009888"/>
    </source>
</evidence>
<dbReference type="Pfam" id="PF07907">
    <property type="entry name" value="YibE_F"/>
    <property type="match status" value="1"/>
</dbReference>
<name>K9EFK6_9ACTO</name>